<reference evidence="10 11" key="1">
    <citation type="submission" date="2019-11" db="EMBL/GenBank/DDBJ databases">
        <title>Comparative genomics of hydrocarbon-degrading Desulfosarcina strains.</title>
        <authorList>
            <person name="Watanabe M."/>
            <person name="Kojima H."/>
            <person name="Fukui M."/>
        </authorList>
    </citation>
    <scope>NUCLEOTIDE SEQUENCE [LARGE SCALE GENOMIC DNA]</scope>
    <source>
        <strain evidence="10 11">PP31</strain>
    </source>
</reference>
<comment type="similarity">
    <text evidence="2 8">Belongs to the CPA3 antiporters (TC 2.A.63) subunit F family.</text>
</comment>
<dbReference type="Proteomes" id="UP000427769">
    <property type="component" value="Chromosome"/>
</dbReference>
<keyword evidence="3 8" id="KW-0813">Transport</keyword>
<evidence type="ECO:0000256" key="1">
    <source>
        <dbReference type="ARBA" id="ARBA00004651"/>
    </source>
</evidence>
<keyword evidence="8" id="KW-0406">Ion transport</keyword>
<proteinExistence type="inferred from homology"/>
<evidence type="ECO:0000256" key="6">
    <source>
        <dbReference type="ARBA" id="ARBA00022989"/>
    </source>
</evidence>
<evidence type="ECO:0000256" key="5">
    <source>
        <dbReference type="ARBA" id="ARBA00022692"/>
    </source>
</evidence>
<evidence type="ECO:0000313" key="11">
    <source>
        <dbReference type="Proteomes" id="UP000427769"/>
    </source>
</evidence>
<feature type="transmembrane region" description="Helical" evidence="9">
    <location>
        <begin position="66"/>
        <end position="90"/>
    </location>
</feature>
<dbReference type="InterPro" id="IPR007208">
    <property type="entry name" value="MrpF/PhaF-like"/>
</dbReference>
<keyword evidence="4 8" id="KW-1003">Cell membrane</keyword>
<sequence>MIIDGQTILHAAGRLTLALLILSIALAFVRLVRGPQAADRIVSLDLIAVLTVAFLGAYAVHSKESAFLDVAIAYALIAFLGTVALSRFLLRSRKTSEEKPPQEENR</sequence>
<dbReference type="AlphaFoldDB" id="A0A5K7Z1S4"/>
<evidence type="ECO:0000256" key="8">
    <source>
        <dbReference type="PIRNR" id="PIRNR028784"/>
    </source>
</evidence>
<comment type="subcellular location">
    <subcellularLocation>
        <location evidence="1 8">Cell membrane</location>
        <topology evidence="1 8">Multi-pass membrane protein</topology>
    </subcellularLocation>
</comment>
<keyword evidence="8" id="KW-0050">Antiport</keyword>
<evidence type="ECO:0000256" key="9">
    <source>
        <dbReference type="SAM" id="Phobius"/>
    </source>
</evidence>
<protein>
    <recommendedName>
        <fullName evidence="12">Cation:proton antiporter</fullName>
    </recommendedName>
</protein>
<dbReference type="GO" id="GO:0005886">
    <property type="term" value="C:plasma membrane"/>
    <property type="evidence" value="ECO:0007669"/>
    <property type="project" value="UniProtKB-SubCell"/>
</dbReference>
<name>A0A5K7Z1S4_9BACT</name>
<dbReference type="PANTHER" id="PTHR34702">
    <property type="entry name" value="NA(+)/H(+) ANTIPORTER SUBUNIT F1"/>
    <property type="match status" value="1"/>
</dbReference>
<dbReference type="GO" id="GO:0015385">
    <property type="term" value="F:sodium:proton antiporter activity"/>
    <property type="evidence" value="ECO:0007669"/>
    <property type="project" value="TreeGrafter"/>
</dbReference>
<keyword evidence="11" id="KW-1185">Reference proteome</keyword>
<dbReference type="KEGG" id="dwd:DSCW_33390"/>
<dbReference type="EMBL" id="AP021875">
    <property type="protein sequence ID" value="BBO75922.1"/>
    <property type="molecule type" value="Genomic_DNA"/>
</dbReference>
<evidence type="ECO:0008006" key="12">
    <source>
        <dbReference type="Google" id="ProtNLM"/>
    </source>
</evidence>
<evidence type="ECO:0000256" key="2">
    <source>
        <dbReference type="ARBA" id="ARBA00009212"/>
    </source>
</evidence>
<dbReference type="PANTHER" id="PTHR34702:SF1">
    <property type="entry name" value="NA(+)_H(+) ANTIPORTER SUBUNIT F"/>
    <property type="match status" value="1"/>
</dbReference>
<dbReference type="PIRSF" id="PIRSF028784">
    <property type="entry name" value="MrpF"/>
    <property type="match status" value="1"/>
</dbReference>
<evidence type="ECO:0000256" key="4">
    <source>
        <dbReference type="ARBA" id="ARBA00022475"/>
    </source>
</evidence>
<evidence type="ECO:0000256" key="3">
    <source>
        <dbReference type="ARBA" id="ARBA00022448"/>
    </source>
</evidence>
<evidence type="ECO:0000313" key="10">
    <source>
        <dbReference type="EMBL" id="BBO75922.1"/>
    </source>
</evidence>
<dbReference type="Pfam" id="PF04066">
    <property type="entry name" value="MrpF_PhaF"/>
    <property type="match status" value="1"/>
</dbReference>
<organism evidence="10 11">
    <name type="scientific">Desulfosarcina widdelii</name>
    <dbReference type="NCBI Taxonomy" id="947919"/>
    <lineage>
        <taxon>Bacteria</taxon>
        <taxon>Pseudomonadati</taxon>
        <taxon>Thermodesulfobacteriota</taxon>
        <taxon>Desulfobacteria</taxon>
        <taxon>Desulfobacterales</taxon>
        <taxon>Desulfosarcinaceae</taxon>
        <taxon>Desulfosarcina</taxon>
    </lineage>
</organism>
<keyword evidence="5 9" id="KW-0812">Transmembrane</keyword>
<feature type="transmembrane region" description="Helical" evidence="9">
    <location>
        <begin position="12"/>
        <end position="29"/>
    </location>
</feature>
<dbReference type="RefSeq" id="WP_155304795.1">
    <property type="nucleotide sequence ID" value="NZ_AP021875.1"/>
</dbReference>
<keyword evidence="7 8" id="KW-0472">Membrane</keyword>
<dbReference type="OrthoDB" id="9800226at2"/>
<gene>
    <name evidence="10" type="ORF">DSCW_33390</name>
</gene>
<evidence type="ECO:0000256" key="7">
    <source>
        <dbReference type="ARBA" id="ARBA00023136"/>
    </source>
</evidence>
<dbReference type="NCBIfam" id="NF009243">
    <property type="entry name" value="PRK12599.1-2"/>
    <property type="match status" value="1"/>
</dbReference>
<feature type="transmembrane region" description="Helical" evidence="9">
    <location>
        <begin position="41"/>
        <end position="60"/>
    </location>
</feature>
<keyword evidence="6 9" id="KW-1133">Transmembrane helix</keyword>
<accession>A0A5K7Z1S4</accession>